<dbReference type="RefSeq" id="WP_050672287.1">
    <property type="nucleotide sequence ID" value="NZ_CVRL01000001.1"/>
</dbReference>
<protein>
    <recommendedName>
        <fullName evidence="1">Glyoxalase-like domain-containing protein</fullName>
    </recommendedName>
</protein>
<reference evidence="3" key="1">
    <citation type="submission" date="2015-05" db="EMBL/GenBank/DDBJ databases">
        <authorList>
            <person name="Rodrigo-Torres Lidia"/>
            <person name="Arahal R.David."/>
        </authorList>
    </citation>
    <scope>NUCLEOTIDE SEQUENCE [LARGE SCALE GENOMIC DNA]</scope>
    <source>
        <strain evidence="3">CECT 7321</strain>
    </source>
</reference>
<dbReference type="Proteomes" id="UP000043764">
    <property type="component" value="Unassembled WGS sequence"/>
</dbReference>
<dbReference type="AlphaFoldDB" id="A0A0H5CWY2"/>
<dbReference type="InterPro" id="IPR025870">
    <property type="entry name" value="Glyoxalase-like_dom"/>
</dbReference>
<keyword evidence="3" id="KW-1185">Reference proteome</keyword>
<dbReference type="EMBL" id="CVRL01000001">
    <property type="protein sequence ID" value="CRL09244.1"/>
    <property type="molecule type" value="Genomic_DNA"/>
</dbReference>
<dbReference type="Pfam" id="PF13468">
    <property type="entry name" value="Glyoxalase_3"/>
    <property type="match status" value="1"/>
</dbReference>
<feature type="domain" description="Glyoxalase-like" evidence="1">
    <location>
        <begin position="3"/>
        <end position="170"/>
    </location>
</feature>
<gene>
    <name evidence="2" type="ORF">NIT7321_00073</name>
</gene>
<dbReference type="STRING" id="481446.NIT7645_03098"/>
<proteinExistence type="predicted"/>
<evidence type="ECO:0000313" key="3">
    <source>
        <dbReference type="Proteomes" id="UP000043764"/>
    </source>
</evidence>
<dbReference type="InterPro" id="IPR029068">
    <property type="entry name" value="Glyas_Bleomycin-R_OHBP_Dase"/>
</dbReference>
<sequence length="200" mass="21962">MELDHLAVAADTLEEAVAHVEDSLGVPMQPGGSHAVFGTHNRLLGLADGLYMEAIAIDPTATPQRSPRWFDMDRRQGPARITNWICRCDDLVTALENAPEGAGEIVDLQRGDLRWQMAVPGDGILPFDNMFPALMQWHSPHPAAQLTQQGCALRRLHLSHPDSTALAQALPLDDPRVEFHSGPAGFEAEFDTPHGRRVLR</sequence>
<name>A0A0H5CWY2_9RHOB</name>
<evidence type="ECO:0000259" key="1">
    <source>
        <dbReference type="Pfam" id="PF13468"/>
    </source>
</evidence>
<organism evidence="2 3">
    <name type="scientific">Phaeobacter italicus</name>
    <dbReference type="NCBI Taxonomy" id="481446"/>
    <lineage>
        <taxon>Bacteria</taxon>
        <taxon>Pseudomonadati</taxon>
        <taxon>Pseudomonadota</taxon>
        <taxon>Alphaproteobacteria</taxon>
        <taxon>Rhodobacterales</taxon>
        <taxon>Roseobacteraceae</taxon>
        <taxon>Phaeobacter</taxon>
    </lineage>
</organism>
<evidence type="ECO:0000313" key="2">
    <source>
        <dbReference type="EMBL" id="CRL09244.1"/>
    </source>
</evidence>
<accession>A0A0H5CWY2</accession>
<dbReference type="Gene3D" id="3.10.180.10">
    <property type="entry name" value="2,3-Dihydroxybiphenyl 1,2-Dioxygenase, domain 1"/>
    <property type="match status" value="1"/>
</dbReference>